<dbReference type="RefSeq" id="WP_135870948.1">
    <property type="nucleotide sequence ID" value="NZ_SRSC01000003.1"/>
</dbReference>
<evidence type="ECO:0000256" key="9">
    <source>
        <dbReference type="ARBA" id="ARBA00022737"/>
    </source>
</evidence>
<dbReference type="AlphaFoldDB" id="A0A4V3NZE5"/>
<dbReference type="InterPro" id="IPR017938">
    <property type="entry name" value="Riboflavin_synthase-like_b-brl"/>
</dbReference>
<keyword evidence="8 13" id="KW-0808">Transferase</keyword>
<evidence type="ECO:0000256" key="7">
    <source>
        <dbReference type="ARBA" id="ARBA00022619"/>
    </source>
</evidence>
<dbReference type="Pfam" id="PF00677">
    <property type="entry name" value="Lum_binding"/>
    <property type="match status" value="2"/>
</dbReference>
<dbReference type="PROSITE" id="PS51177">
    <property type="entry name" value="LUMAZINE_BIND"/>
    <property type="match status" value="2"/>
</dbReference>
<comment type="subunit">
    <text evidence="4">Homotrimer.</text>
</comment>
<dbReference type="FunFam" id="2.40.30.20:FF:000004">
    <property type="entry name" value="Riboflavin synthase, alpha subunit"/>
    <property type="match status" value="1"/>
</dbReference>
<evidence type="ECO:0000313" key="13">
    <source>
        <dbReference type="EMBL" id="TGU71392.1"/>
    </source>
</evidence>
<feature type="domain" description="Lumazine-binding" evidence="12">
    <location>
        <begin position="97"/>
        <end position="193"/>
    </location>
</feature>
<sequence length="214" mass="22937">MFTGLIETIGELVSIERRGASGSLTVKTALPLDEIRIGDSIAINGACLTVVRKGGGAVTFDVSPETIDRTAFKNLKSGSPVNMERAMRLSDRLDGHLVSGHIDCVATVTERREVAGNIVFNFRFPAEFAKYIAAKGSVAIDGISLTVNSVGPDSFSVNIIPHTASKTTLLQKRAGDEVNIETDLLCRYLERLLAGREAREGGVTLDLLAKNGFM</sequence>
<keyword evidence="9" id="KW-0677">Repeat</keyword>
<dbReference type="InterPro" id="IPR001783">
    <property type="entry name" value="Lumazine-bd"/>
</dbReference>
<comment type="pathway">
    <text evidence="3">Cofactor biosynthesis; riboflavin biosynthesis; riboflavin from 2-hydroxy-3-oxobutyl phosphate and 5-amino-6-(D-ribitylamino)uracil: step 2/2.</text>
</comment>
<evidence type="ECO:0000256" key="11">
    <source>
        <dbReference type="PROSITE-ProRule" id="PRU00524"/>
    </source>
</evidence>
<evidence type="ECO:0000256" key="4">
    <source>
        <dbReference type="ARBA" id="ARBA00011233"/>
    </source>
</evidence>
<dbReference type="InterPro" id="IPR023366">
    <property type="entry name" value="ATP_synth_asu-like_sf"/>
</dbReference>
<dbReference type="PIRSF" id="PIRSF000498">
    <property type="entry name" value="Riboflavin_syn_A"/>
    <property type="match status" value="1"/>
</dbReference>
<dbReference type="GO" id="GO:0009231">
    <property type="term" value="P:riboflavin biosynthetic process"/>
    <property type="evidence" value="ECO:0007669"/>
    <property type="project" value="UniProtKB-KW"/>
</dbReference>
<evidence type="ECO:0000313" key="14">
    <source>
        <dbReference type="Proteomes" id="UP000306416"/>
    </source>
</evidence>
<evidence type="ECO:0000256" key="8">
    <source>
        <dbReference type="ARBA" id="ARBA00022679"/>
    </source>
</evidence>
<dbReference type="NCBIfam" id="TIGR00187">
    <property type="entry name" value="ribE"/>
    <property type="match status" value="1"/>
</dbReference>
<dbReference type="Gene3D" id="2.40.30.20">
    <property type="match status" value="2"/>
</dbReference>
<name>A0A4V3NZE5_9BACT</name>
<evidence type="ECO:0000256" key="2">
    <source>
        <dbReference type="ARBA" id="ARBA00002803"/>
    </source>
</evidence>
<dbReference type="SUPFAM" id="SSF63380">
    <property type="entry name" value="Riboflavin synthase domain-like"/>
    <property type="match status" value="2"/>
</dbReference>
<gene>
    <name evidence="13" type="ORF">E4633_13755</name>
</gene>
<comment type="function">
    <text evidence="2">Catalyzes the dismutation of two molecules of 6,7-dimethyl-8-ribityllumazine, resulting in the formation of riboflavin and 5-amino-6-(D-ribitylamino)uracil.</text>
</comment>
<accession>A0A4V3NZE5</accession>
<dbReference type="InterPro" id="IPR026017">
    <property type="entry name" value="Lumazine-bd_dom"/>
</dbReference>
<comment type="catalytic activity">
    <reaction evidence="1">
        <text>2 6,7-dimethyl-8-(1-D-ribityl)lumazine + H(+) = 5-amino-6-(D-ribitylamino)uracil + riboflavin</text>
        <dbReference type="Rhea" id="RHEA:20772"/>
        <dbReference type="ChEBI" id="CHEBI:15378"/>
        <dbReference type="ChEBI" id="CHEBI:15934"/>
        <dbReference type="ChEBI" id="CHEBI:57986"/>
        <dbReference type="ChEBI" id="CHEBI:58201"/>
        <dbReference type="EC" id="2.5.1.9"/>
    </reaction>
</comment>
<dbReference type="PANTHER" id="PTHR21098">
    <property type="entry name" value="RIBOFLAVIN SYNTHASE ALPHA CHAIN"/>
    <property type="match status" value="1"/>
</dbReference>
<feature type="repeat" description="Lumazine-binding" evidence="11">
    <location>
        <begin position="97"/>
        <end position="193"/>
    </location>
</feature>
<dbReference type="Proteomes" id="UP000306416">
    <property type="component" value="Unassembled WGS sequence"/>
</dbReference>
<evidence type="ECO:0000256" key="5">
    <source>
        <dbReference type="ARBA" id="ARBA00012827"/>
    </source>
</evidence>
<feature type="repeat" description="Lumazine-binding" evidence="11">
    <location>
        <begin position="1"/>
        <end position="96"/>
    </location>
</feature>
<dbReference type="GO" id="GO:0004746">
    <property type="term" value="F:riboflavin synthase activity"/>
    <property type="evidence" value="ECO:0007669"/>
    <property type="project" value="UniProtKB-UniRule"/>
</dbReference>
<keyword evidence="7" id="KW-0686">Riboflavin biosynthesis</keyword>
<evidence type="ECO:0000256" key="10">
    <source>
        <dbReference type="NCBIfam" id="TIGR00187"/>
    </source>
</evidence>
<feature type="domain" description="Lumazine-binding" evidence="12">
    <location>
        <begin position="1"/>
        <end position="96"/>
    </location>
</feature>
<organism evidence="13 14">
    <name type="scientific">Geomonas terrae</name>
    <dbReference type="NCBI Taxonomy" id="2562681"/>
    <lineage>
        <taxon>Bacteria</taxon>
        <taxon>Pseudomonadati</taxon>
        <taxon>Thermodesulfobacteriota</taxon>
        <taxon>Desulfuromonadia</taxon>
        <taxon>Geobacterales</taxon>
        <taxon>Geobacteraceae</taxon>
        <taxon>Geomonas</taxon>
    </lineage>
</organism>
<dbReference type="FunFam" id="2.40.30.20:FF:000003">
    <property type="entry name" value="Riboflavin synthase, alpha subunit"/>
    <property type="match status" value="1"/>
</dbReference>
<protein>
    <recommendedName>
        <fullName evidence="6 10">Riboflavin synthase</fullName>
        <ecNumber evidence="5 10">2.5.1.9</ecNumber>
    </recommendedName>
</protein>
<dbReference type="NCBIfam" id="NF006767">
    <property type="entry name" value="PRK09289.1"/>
    <property type="match status" value="1"/>
</dbReference>
<dbReference type="EC" id="2.5.1.9" evidence="5 10"/>
<reference evidence="13 14" key="1">
    <citation type="submission" date="2019-04" db="EMBL/GenBank/DDBJ databases">
        <title>Geobacter oryzae sp. nov., ferric-reducing bacteria isolated from paddy soil.</title>
        <authorList>
            <person name="Xu Z."/>
            <person name="Masuda Y."/>
            <person name="Itoh H."/>
            <person name="Senoo K."/>
        </authorList>
    </citation>
    <scope>NUCLEOTIDE SEQUENCE [LARGE SCALE GENOMIC DNA]</scope>
    <source>
        <strain evidence="13 14">Red111</strain>
    </source>
</reference>
<evidence type="ECO:0000256" key="3">
    <source>
        <dbReference type="ARBA" id="ARBA00004887"/>
    </source>
</evidence>
<evidence type="ECO:0000259" key="12">
    <source>
        <dbReference type="PROSITE" id="PS51177"/>
    </source>
</evidence>
<keyword evidence="14" id="KW-1185">Reference proteome</keyword>
<comment type="caution">
    <text evidence="13">The sequence shown here is derived from an EMBL/GenBank/DDBJ whole genome shotgun (WGS) entry which is preliminary data.</text>
</comment>
<dbReference type="CDD" id="cd00402">
    <property type="entry name" value="Riboflavin_synthase_like"/>
    <property type="match status" value="1"/>
</dbReference>
<dbReference type="EMBL" id="SRSC01000003">
    <property type="protein sequence ID" value="TGU71392.1"/>
    <property type="molecule type" value="Genomic_DNA"/>
</dbReference>
<evidence type="ECO:0000256" key="1">
    <source>
        <dbReference type="ARBA" id="ARBA00000968"/>
    </source>
</evidence>
<dbReference type="NCBIfam" id="NF009566">
    <property type="entry name" value="PRK13020.1"/>
    <property type="match status" value="1"/>
</dbReference>
<dbReference type="PANTHER" id="PTHR21098:SF12">
    <property type="entry name" value="RIBOFLAVIN SYNTHASE"/>
    <property type="match status" value="1"/>
</dbReference>
<proteinExistence type="predicted"/>
<evidence type="ECO:0000256" key="6">
    <source>
        <dbReference type="ARBA" id="ARBA00013950"/>
    </source>
</evidence>